<feature type="region of interest" description="Disordered" evidence="1">
    <location>
        <begin position="660"/>
        <end position="806"/>
    </location>
</feature>
<dbReference type="AlphaFoldDB" id="A0ABD2KLM1"/>
<reference evidence="2 3" key="1">
    <citation type="submission" date="2024-10" db="EMBL/GenBank/DDBJ databases">
        <authorList>
            <person name="Kim D."/>
        </authorList>
    </citation>
    <scope>NUCLEOTIDE SEQUENCE [LARGE SCALE GENOMIC DNA]</scope>
    <source>
        <strain evidence="2">Taebaek</strain>
    </source>
</reference>
<name>A0ABD2KLM1_HETSC</name>
<keyword evidence="3" id="KW-1185">Reference proteome</keyword>
<feature type="compositionally biased region" description="Basic and acidic residues" evidence="1">
    <location>
        <begin position="689"/>
        <end position="703"/>
    </location>
</feature>
<feature type="compositionally biased region" description="Polar residues" evidence="1">
    <location>
        <begin position="759"/>
        <end position="773"/>
    </location>
</feature>
<evidence type="ECO:0000313" key="3">
    <source>
        <dbReference type="Proteomes" id="UP001620645"/>
    </source>
</evidence>
<feature type="compositionally biased region" description="Basic and acidic residues" evidence="1">
    <location>
        <begin position="285"/>
        <end position="299"/>
    </location>
</feature>
<sequence>MTDQQPKPMSRSMTPKTPSVQPFKKGDIIWVVYRKSINWPAKVTAYYPKDKKVSYVFFPLKQKNAVFKTDPAKVQLFTLDDQMPDNAPLDLEDSFEQARRILQGVSEEEIIAENVQKEEETLAQMKPKKKPLTTADALKKAITGTPKGTPRSQQKQPKIVATETKFKQGDPVIVDTPMGMWPGMFISYVKGNPSLVNYSLFPREEHSHEVVQTSGEAIMAFPPEQIEQAIEDGRSSNSEVLLAALQDVQKYMKEMGHAASPHETVGTTSSMQSPTMDTPPPLSAEEAHEMDTSEELGKEKPKKRLKVELTPPRETKSHPRMSLTSRLSNHTVDDVVDNESHPPAVPKSKKRTAASLKQNDSGNNKSLSTLIEAAKMMEGGASSEEHHQDGVSMPNSPAGSSGAAPLVNSNALKTQTDIDSTGDMQPFKKGDIIWVVYRKSINWPAKVTAYYPKDKKVSYVFFPLKQKNAVFKTDPAKVQLFTLDDQMPDNAPLDLEDSFEQARRILQGVSEEEIIAENVQKEEETLAQMKPKKKPLTTADALKKAITGTPKGTPRSQQKQPKIVATETKFKQGDPVIVDTPMGMWPGMFISYVKGNPSLVNYSLFPREEHSHEVVQTSGEAIMAFPPEQIEQAIEDGRSSNSEVLLAALQDVQKYMKEMGHAASPHETVGTTSSMQSPTMDTPPPLSAEEAHEMDTSEELGKEKPKKRLKVELTPPRETKSHPRMSLTSRLSNHTVDDVVDNESHPPAVPKSKKRTAASLKQNDSGNNKSLSTLIEAAKMMEGGASSEEHHQDGVSMPNSPAGSSG</sequence>
<evidence type="ECO:0000313" key="2">
    <source>
        <dbReference type="EMBL" id="KAL3103669.1"/>
    </source>
</evidence>
<evidence type="ECO:0000256" key="1">
    <source>
        <dbReference type="SAM" id="MobiDB-lite"/>
    </source>
</evidence>
<proteinExistence type="predicted"/>
<feature type="region of interest" description="Disordered" evidence="1">
    <location>
        <begin position="256"/>
        <end position="406"/>
    </location>
</feature>
<feature type="compositionally biased region" description="Polar residues" evidence="1">
    <location>
        <begin position="265"/>
        <end position="276"/>
    </location>
</feature>
<feature type="region of interest" description="Disordered" evidence="1">
    <location>
        <begin position="1"/>
        <end position="22"/>
    </location>
</feature>
<comment type="caution">
    <text evidence="2">The sequence shown here is derived from an EMBL/GenBank/DDBJ whole genome shotgun (WGS) entry which is preliminary data.</text>
</comment>
<dbReference type="EMBL" id="JBICCN010000012">
    <property type="protein sequence ID" value="KAL3103669.1"/>
    <property type="molecule type" value="Genomic_DNA"/>
</dbReference>
<feature type="compositionally biased region" description="Polar residues" evidence="1">
    <location>
        <begin position="669"/>
        <end position="680"/>
    </location>
</feature>
<evidence type="ECO:0008006" key="4">
    <source>
        <dbReference type="Google" id="ProtNLM"/>
    </source>
</evidence>
<feature type="compositionally biased region" description="Polar residues" evidence="1">
    <location>
        <begin position="797"/>
        <end position="806"/>
    </location>
</feature>
<feature type="compositionally biased region" description="Polar residues" evidence="1">
    <location>
        <begin position="355"/>
        <end position="369"/>
    </location>
</feature>
<accession>A0ABD2KLM1</accession>
<feature type="compositionally biased region" description="Polar residues" evidence="1">
    <location>
        <begin position="1"/>
        <end position="20"/>
    </location>
</feature>
<gene>
    <name evidence="2" type="ORF">niasHS_000305</name>
</gene>
<dbReference type="Proteomes" id="UP001620645">
    <property type="component" value="Unassembled WGS sequence"/>
</dbReference>
<organism evidence="2 3">
    <name type="scientific">Heterodera schachtii</name>
    <name type="common">Sugarbeet cyst nematode worm</name>
    <name type="synonym">Tylenchus schachtii</name>
    <dbReference type="NCBI Taxonomy" id="97005"/>
    <lineage>
        <taxon>Eukaryota</taxon>
        <taxon>Metazoa</taxon>
        <taxon>Ecdysozoa</taxon>
        <taxon>Nematoda</taxon>
        <taxon>Chromadorea</taxon>
        <taxon>Rhabditida</taxon>
        <taxon>Tylenchina</taxon>
        <taxon>Tylenchomorpha</taxon>
        <taxon>Tylenchoidea</taxon>
        <taxon>Heteroderidae</taxon>
        <taxon>Heteroderinae</taxon>
        <taxon>Heterodera</taxon>
    </lineage>
</organism>
<protein>
    <recommendedName>
        <fullName evidence="4">PWWP domain-containing protein</fullName>
    </recommendedName>
</protein>